<name>A0A8K0TS17_9PEZI</name>
<organism evidence="2 3">
    <name type="scientific">Plectosphaerella cucumerina</name>
    <dbReference type="NCBI Taxonomy" id="40658"/>
    <lineage>
        <taxon>Eukaryota</taxon>
        <taxon>Fungi</taxon>
        <taxon>Dikarya</taxon>
        <taxon>Ascomycota</taxon>
        <taxon>Pezizomycotina</taxon>
        <taxon>Sordariomycetes</taxon>
        <taxon>Hypocreomycetidae</taxon>
        <taxon>Glomerellales</taxon>
        <taxon>Plectosphaerellaceae</taxon>
        <taxon>Plectosphaerella</taxon>
    </lineage>
</organism>
<evidence type="ECO:0000256" key="1">
    <source>
        <dbReference type="SAM" id="MobiDB-lite"/>
    </source>
</evidence>
<keyword evidence="3" id="KW-1185">Reference proteome</keyword>
<dbReference type="Proteomes" id="UP000813385">
    <property type="component" value="Unassembled WGS sequence"/>
</dbReference>
<dbReference type="AlphaFoldDB" id="A0A8K0TS17"/>
<proteinExistence type="predicted"/>
<evidence type="ECO:0000313" key="2">
    <source>
        <dbReference type="EMBL" id="KAH7368439.1"/>
    </source>
</evidence>
<protein>
    <submittedName>
        <fullName evidence="2">Uncharacterized protein</fullName>
    </submittedName>
</protein>
<feature type="compositionally biased region" description="Polar residues" evidence="1">
    <location>
        <begin position="162"/>
        <end position="177"/>
    </location>
</feature>
<feature type="compositionally biased region" description="Basic and acidic residues" evidence="1">
    <location>
        <begin position="27"/>
        <end position="37"/>
    </location>
</feature>
<gene>
    <name evidence="2" type="ORF">B0T11DRAFT_64131</name>
</gene>
<feature type="region of interest" description="Disordered" evidence="1">
    <location>
        <begin position="1"/>
        <end position="91"/>
    </location>
</feature>
<sequence>MATCRAPLLLSGRWLPPPRPSPWPRLVESRRVREGRNESSAARRRSSLPSSAPSPGPLAKTLSSTSSEPASRRAPRTSSKSSARTRWPFVACTRTAPKRRFTRIARLARPSLEGAWEPPVTGRQSYPPTTTTTPAVIRTTLKTWSGSTASRRAPLGTKSRRQPQTGPVPSSLTVPGTLWTSTIPRRRVGPMASLRILTRAETPPGKS</sequence>
<dbReference type="EMBL" id="JAGPXD010000002">
    <property type="protein sequence ID" value="KAH7368439.1"/>
    <property type="molecule type" value="Genomic_DNA"/>
</dbReference>
<reference evidence="2" key="1">
    <citation type="journal article" date="2021" name="Nat. Commun.">
        <title>Genetic determinants of endophytism in the Arabidopsis root mycobiome.</title>
        <authorList>
            <person name="Mesny F."/>
            <person name="Miyauchi S."/>
            <person name="Thiergart T."/>
            <person name="Pickel B."/>
            <person name="Atanasova L."/>
            <person name="Karlsson M."/>
            <person name="Huettel B."/>
            <person name="Barry K.W."/>
            <person name="Haridas S."/>
            <person name="Chen C."/>
            <person name="Bauer D."/>
            <person name="Andreopoulos W."/>
            <person name="Pangilinan J."/>
            <person name="LaButti K."/>
            <person name="Riley R."/>
            <person name="Lipzen A."/>
            <person name="Clum A."/>
            <person name="Drula E."/>
            <person name="Henrissat B."/>
            <person name="Kohler A."/>
            <person name="Grigoriev I.V."/>
            <person name="Martin F.M."/>
            <person name="Hacquard S."/>
        </authorList>
    </citation>
    <scope>NUCLEOTIDE SEQUENCE</scope>
    <source>
        <strain evidence="2">MPI-CAGE-AT-0016</strain>
    </source>
</reference>
<comment type="caution">
    <text evidence="2">The sequence shown here is derived from an EMBL/GenBank/DDBJ whole genome shotgun (WGS) entry which is preliminary data.</text>
</comment>
<feature type="region of interest" description="Disordered" evidence="1">
    <location>
        <begin position="146"/>
        <end position="177"/>
    </location>
</feature>
<evidence type="ECO:0000313" key="3">
    <source>
        <dbReference type="Proteomes" id="UP000813385"/>
    </source>
</evidence>
<accession>A0A8K0TS17</accession>